<dbReference type="Pfam" id="PF13828">
    <property type="entry name" value="DUF4190"/>
    <property type="match status" value="1"/>
</dbReference>
<dbReference type="EMBL" id="JABBNB010000015">
    <property type="protein sequence ID" value="NMO02616.1"/>
    <property type="molecule type" value="Genomic_DNA"/>
</dbReference>
<reference evidence="3 4" key="1">
    <citation type="submission" date="2020-04" db="EMBL/GenBank/DDBJ databases">
        <title>Gordonia sp. nov. TBRC 11910.</title>
        <authorList>
            <person name="Suriyachadkun C."/>
        </authorList>
    </citation>
    <scope>NUCLEOTIDE SEQUENCE [LARGE SCALE GENOMIC DNA]</scope>
    <source>
        <strain evidence="3 4">TBRC 11910</strain>
    </source>
</reference>
<feature type="transmembrane region" description="Helical" evidence="1">
    <location>
        <begin position="7"/>
        <end position="31"/>
    </location>
</feature>
<dbReference type="InterPro" id="IPR025241">
    <property type="entry name" value="DUF4190"/>
</dbReference>
<proteinExistence type="predicted"/>
<feature type="transmembrane region" description="Helical" evidence="1">
    <location>
        <begin position="51"/>
        <end position="70"/>
    </location>
</feature>
<evidence type="ECO:0000256" key="1">
    <source>
        <dbReference type="SAM" id="Phobius"/>
    </source>
</evidence>
<comment type="caution">
    <text evidence="3">The sequence shown here is derived from an EMBL/GenBank/DDBJ whole genome shotgun (WGS) entry which is preliminary data.</text>
</comment>
<organism evidence="3 4">
    <name type="scientific">Gordonia asplenii</name>
    <dbReference type="NCBI Taxonomy" id="2725283"/>
    <lineage>
        <taxon>Bacteria</taxon>
        <taxon>Bacillati</taxon>
        <taxon>Actinomycetota</taxon>
        <taxon>Actinomycetes</taxon>
        <taxon>Mycobacteriales</taxon>
        <taxon>Gordoniaceae</taxon>
        <taxon>Gordonia</taxon>
    </lineage>
</organism>
<feature type="domain" description="DUF4190" evidence="2">
    <location>
        <begin position="7"/>
        <end position="61"/>
    </location>
</feature>
<evidence type="ECO:0000313" key="3">
    <source>
        <dbReference type="EMBL" id="NMO02616.1"/>
    </source>
</evidence>
<protein>
    <submittedName>
        <fullName evidence="3">DUF4190 domain-containing protein</fullName>
    </submittedName>
</protein>
<gene>
    <name evidence="3" type="ORF">HH308_15490</name>
</gene>
<accession>A0A848KVC3</accession>
<keyword evidence="1" id="KW-0472">Membrane</keyword>
<dbReference type="AlphaFoldDB" id="A0A848KVC3"/>
<evidence type="ECO:0000259" key="2">
    <source>
        <dbReference type="Pfam" id="PF13828"/>
    </source>
</evidence>
<keyword evidence="1" id="KW-0812">Transmembrane</keyword>
<keyword evidence="4" id="KW-1185">Reference proteome</keyword>
<evidence type="ECO:0000313" key="4">
    <source>
        <dbReference type="Proteomes" id="UP000550729"/>
    </source>
</evidence>
<sequence length="71" mass="7483">MPSTNRLAVISLVLSFLGITWLVGIICAHIARSKIARTGELGGAYASAALWIGYLYAAATITGIIVYLMIA</sequence>
<dbReference type="Proteomes" id="UP000550729">
    <property type="component" value="Unassembled WGS sequence"/>
</dbReference>
<dbReference type="RefSeq" id="WP_170195121.1">
    <property type="nucleotide sequence ID" value="NZ_JABBNB010000015.1"/>
</dbReference>
<name>A0A848KVC3_9ACTN</name>
<keyword evidence="1" id="KW-1133">Transmembrane helix</keyword>